<evidence type="ECO:0000313" key="2">
    <source>
        <dbReference type="Proteomes" id="UP000011760"/>
    </source>
</evidence>
<dbReference type="EMBL" id="CP004354">
    <property type="protein sequence ID" value="AGG66433.1"/>
    <property type="molecule type" value="Genomic_DNA"/>
</dbReference>
<dbReference type="AlphaFoldDB" id="M1UYB6"/>
<gene>
    <name evidence="1" type="ORF">H924_04935</name>
</gene>
<evidence type="ECO:0000313" key="1">
    <source>
        <dbReference type="EMBL" id="AGG66433.1"/>
    </source>
</evidence>
<accession>M1UYB6</accession>
<proteinExistence type="predicted"/>
<organism evidence="1 2">
    <name type="scientific">Corynebacterium callunae DSM 20147</name>
    <dbReference type="NCBI Taxonomy" id="1121353"/>
    <lineage>
        <taxon>Bacteria</taxon>
        <taxon>Bacillati</taxon>
        <taxon>Actinomycetota</taxon>
        <taxon>Actinomycetes</taxon>
        <taxon>Mycobacteriales</taxon>
        <taxon>Corynebacteriaceae</taxon>
        <taxon>Corynebacterium</taxon>
    </lineage>
</organism>
<name>M1UYB6_9CORY</name>
<dbReference type="HOGENOM" id="CLU_3409094_0_0_11"/>
<protein>
    <submittedName>
        <fullName evidence="1">Uncharacterized protein</fullName>
    </submittedName>
</protein>
<dbReference type="Proteomes" id="UP000011760">
    <property type="component" value="Chromosome"/>
</dbReference>
<keyword evidence="2" id="KW-1185">Reference proteome</keyword>
<sequence>MKIGIIGATGTSGQAFMQKHISAATKLWR</sequence>
<dbReference type="STRING" id="1121353.H924_04935"/>
<dbReference type="KEGG" id="ccn:H924_04935"/>
<reference evidence="1 2" key="1">
    <citation type="submission" date="2013-02" db="EMBL/GenBank/DDBJ databases">
        <title>The complete genome sequence of Corynebacterium callunae DSM 20147.</title>
        <authorList>
            <person name="Ruckert C."/>
            <person name="Albersmeier A."/>
            <person name="Kalinowski J."/>
        </authorList>
    </citation>
    <scope>NUCLEOTIDE SEQUENCE [LARGE SCALE GENOMIC DNA]</scope>
    <source>
        <strain evidence="1 2">DSM 20147</strain>
    </source>
</reference>